<name>A0A895YES6_9ACTN</name>
<gene>
    <name evidence="3" type="ORF">JQS43_15410</name>
</gene>
<feature type="compositionally biased region" description="Pro residues" evidence="1">
    <location>
        <begin position="80"/>
        <end position="89"/>
    </location>
</feature>
<organism evidence="3 4">
    <name type="scientific">Natronosporangium hydrolyticum</name>
    <dbReference type="NCBI Taxonomy" id="2811111"/>
    <lineage>
        <taxon>Bacteria</taxon>
        <taxon>Bacillati</taxon>
        <taxon>Actinomycetota</taxon>
        <taxon>Actinomycetes</taxon>
        <taxon>Micromonosporales</taxon>
        <taxon>Micromonosporaceae</taxon>
        <taxon>Natronosporangium</taxon>
    </lineage>
</organism>
<evidence type="ECO:0000256" key="1">
    <source>
        <dbReference type="SAM" id="MobiDB-lite"/>
    </source>
</evidence>
<dbReference type="EMBL" id="CP070499">
    <property type="protein sequence ID" value="QSB13036.1"/>
    <property type="molecule type" value="Genomic_DNA"/>
</dbReference>
<sequence length="115" mass="12887">MGSAGILIPLLVIFMVFGGMGAIIKLVEGRRQHQLELKREETRQAEAKAKEREIEQRRAELEYREALLELERFDRRSGQPPRPVPPELYPPGTAAPDRPRPELPDDPAAEGPAPA</sequence>
<keyword evidence="2" id="KW-0812">Transmembrane</keyword>
<keyword evidence="2" id="KW-0472">Membrane</keyword>
<evidence type="ECO:0000313" key="4">
    <source>
        <dbReference type="Proteomes" id="UP000662857"/>
    </source>
</evidence>
<accession>A0A895YES6</accession>
<evidence type="ECO:0000256" key="2">
    <source>
        <dbReference type="SAM" id="Phobius"/>
    </source>
</evidence>
<protein>
    <submittedName>
        <fullName evidence="3">Uncharacterized protein</fullName>
    </submittedName>
</protein>
<feature type="transmembrane region" description="Helical" evidence="2">
    <location>
        <begin position="6"/>
        <end position="27"/>
    </location>
</feature>
<dbReference type="AlphaFoldDB" id="A0A895YES6"/>
<dbReference type="KEGG" id="nhy:JQS43_15410"/>
<dbReference type="RefSeq" id="WP_239675097.1">
    <property type="nucleotide sequence ID" value="NZ_CP070499.1"/>
</dbReference>
<dbReference type="Proteomes" id="UP000662857">
    <property type="component" value="Chromosome"/>
</dbReference>
<keyword evidence="2" id="KW-1133">Transmembrane helix</keyword>
<feature type="region of interest" description="Disordered" evidence="1">
    <location>
        <begin position="72"/>
        <end position="115"/>
    </location>
</feature>
<keyword evidence="4" id="KW-1185">Reference proteome</keyword>
<reference evidence="3" key="1">
    <citation type="submission" date="2021-02" db="EMBL/GenBank/DDBJ databases">
        <title>Natrosporangium hydrolyticum gen. nov., sp. nov, a haloalkaliphilic actinobacterium from a soda solonchak soil.</title>
        <authorList>
            <person name="Sorokin D.Y."/>
            <person name="Khijniak T.V."/>
            <person name="Zakharycheva A.P."/>
            <person name="Boueva O.V."/>
            <person name="Ariskina E.V."/>
            <person name="Hahnke R.L."/>
            <person name="Bunk B."/>
            <person name="Sproer C."/>
            <person name="Schumann P."/>
            <person name="Evtushenko L.I."/>
            <person name="Kublanov I.V."/>
        </authorList>
    </citation>
    <scope>NUCLEOTIDE SEQUENCE</scope>
    <source>
        <strain evidence="3">DSM 106523</strain>
    </source>
</reference>
<proteinExistence type="predicted"/>
<evidence type="ECO:0000313" key="3">
    <source>
        <dbReference type="EMBL" id="QSB13036.1"/>
    </source>
</evidence>